<evidence type="ECO:0000256" key="4">
    <source>
        <dbReference type="ARBA" id="ARBA00022448"/>
    </source>
</evidence>
<dbReference type="eggNOG" id="KOG2604">
    <property type="taxonomic scope" value="Eukaryota"/>
</dbReference>
<proteinExistence type="inferred from homology"/>
<evidence type="ECO:0000256" key="6">
    <source>
        <dbReference type="ARBA" id="ARBA00023034"/>
    </source>
</evidence>
<sequence length="783" mass="88735">MHKPTNSSEGTEEPSLLAEDALGGIRNDLEFTQWYGDVKDELLEASYEKYQSCLDDLELSTYHLDSLLQDTSQTLEILSSLSQSFESVENRTAAFQKQCEGLLSVQNKSSKLADDIHENLIPYDYLDPISRRLNAPGASNSVRSKDFSDMLRRLDECLDYMHAHPEHREAEVYRARYRLLLTRALTLIRGQFVSTVREISSGVTKRIADRQLNDTTMSALLYAKFRVGAPEMKDMGLEIQKRAVPPLDPEQGAEAEYQSLLNELHVNFATSRAKLVVPLVRKRLNDIANAPSTSKDLVAFARTSISYVRGICLDEFELWGEWFHGQYGLYDCLEAICEPLYDHLRPRIIHDNKLVRLCQLCILLQTRYLNDPDEDGEYVADPNQLDFAVLIQPALQDAQTRLVFLAQTILRDEIERFKPRPEDLDYPAKNKQALQNNVSPAVSGSKSSFIEPKVPTAVDEDPDSLADKDSQWDFTSQAMFEGWYPTLKKAIWLLSRIYRLVNSKVFDDLAHQIVHQTTLSIQQAGSEISSKKSKPDGLLFLVKHLLVLKQQIVAFDIEFVSPDVSFDFSGVTNTFWELQERGGLFNTRTWMQLVGGGLLPQVVENMLDAKVELDGTLRTVINDFTDTFATKMTSTLPSAANKTITPALSQQIQKGALAMRRMIEEEIPNLRHLLDDYLEDKRTKETLVSAVQDNVIQLYEEFLEAYAIAEAGKDKLSRKSSAKSVAVGELWDIEKFGEWTDTVFRPKIEVYGSDNDNDSQDNESEGNNEDCRSDSDDNDDHSS</sequence>
<dbReference type="InterPro" id="IPR048685">
    <property type="entry name" value="COG3_C"/>
</dbReference>
<evidence type="ECO:0000313" key="13">
    <source>
        <dbReference type="Proteomes" id="UP000002035"/>
    </source>
</evidence>
<feature type="compositionally biased region" description="Acidic residues" evidence="9">
    <location>
        <begin position="755"/>
        <end position="768"/>
    </location>
</feature>
<dbReference type="PANTHER" id="PTHR13302">
    <property type="entry name" value="CONSERVED OLIGOMERIC GOLGI COMPLEX COMPONENT 3"/>
    <property type="match status" value="1"/>
</dbReference>
<dbReference type="OrthoDB" id="296793at2759"/>
<dbReference type="Pfam" id="PF20671">
    <property type="entry name" value="COG3_C"/>
    <property type="match status" value="1"/>
</dbReference>
<dbReference type="AlphaFoldDB" id="C5FD88"/>
<keyword evidence="6" id="KW-0333">Golgi apparatus</keyword>
<keyword evidence="5" id="KW-0653">Protein transport</keyword>
<name>C5FD88_ARTOC</name>
<comment type="subcellular location">
    <subcellularLocation>
        <location evidence="1">Golgi apparatus membrane</location>
        <topology evidence="1">Peripheral membrane protein</topology>
    </subcellularLocation>
</comment>
<evidence type="ECO:0000256" key="3">
    <source>
        <dbReference type="ARBA" id="ARBA00020976"/>
    </source>
</evidence>
<dbReference type="InterPro" id="IPR048320">
    <property type="entry name" value="COG3_N"/>
</dbReference>
<feature type="domain" description="Conserved oligomeric Golgi complex subunit 3 C-terminal" evidence="11">
    <location>
        <begin position="218"/>
        <end position="571"/>
    </location>
</feature>
<dbReference type="PANTHER" id="PTHR13302:SF8">
    <property type="entry name" value="CONSERVED OLIGOMERIC GOLGI COMPLEX SUBUNIT 3"/>
    <property type="match status" value="1"/>
</dbReference>
<feature type="region of interest" description="Disordered" evidence="9">
    <location>
        <begin position="750"/>
        <end position="783"/>
    </location>
</feature>
<dbReference type="HOGENOM" id="CLU_011639_0_0_1"/>
<dbReference type="Pfam" id="PF04136">
    <property type="entry name" value="COG3_N"/>
    <property type="match status" value="1"/>
</dbReference>
<dbReference type="GO" id="GO:0006886">
    <property type="term" value="P:intracellular protein transport"/>
    <property type="evidence" value="ECO:0007669"/>
    <property type="project" value="InterPro"/>
</dbReference>
<dbReference type="GO" id="GO:0006914">
    <property type="term" value="P:autophagy"/>
    <property type="evidence" value="ECO:0007669"/>
    <property type="project" value="TreeGrafter"/>
</dbReference>
<dbReference type="GO" id="GO:0000139">
    <property type="term" value="C:Golgi membrane"/>
    <property type="evidence" value="ECO:0007669"/>
    <property type="project" value="UniProtKB-SubCell"/>
</dbReference>
<keyword evidence="7" id="KW-0472">Membrane</keyword>
<feature type="domain" description="Conserved oligomeric Golgi complex subunit 3 N-terminal" evidence="10">
    <location>
        <begin position="53"/>
        <end position="197"/>
    </location>
</feature>
<dbReference type="GO" id="GO:0006891">
    <property type="term" value="P:intra-Golgi vesicle-mediated transport"/>
    <property type="evidence" value="ECO:0007669"/>
    <property type="project" value="TreeGrafter"/>
</dbReference>
<protein>
    <recommendedName>
        <fullName evidence="3">Conserved oligomeric Golgi complex subunit 3</fullName>
    </recommendedName>
    <alternativeName>
        <fullName evidence="8">Component of oligomeric Golgi complex 3</fullName>
    </alternativeName>
</protein>
<dbReference type="OMA" id="DEFELWG"/>
<organism evidence="12 13">
    <name type="scientific">Arthroderma otae (strain ATCC MYA-4605 / CBS 113480)</name>
    <name type="common">Microsporum canis</name>
    <dbReference type="NCBI Taxonomy" id="554155"/>
    <lineage>
        <taxon>Eukaryota</taxon>
        <taxon>Fungi</taxon>
        <taxon>Dikarya</taxon>
        <taxon>Ascomycota</taxon>
        <taxon>Pezizomycotina</taxon>
        <taxon>Eurotiomycetes</taxon>
        <taxon>Eurotiomycetidae</taxon>
        <taxon>Onygenales</taxon>
        <taxon>Arthrodermataceae</taxon>
        <taxon>Microsporum</taxon>
    </lineage>
</organism>
<evidence type="ECO:0000256" key="7">
    <source>
        <dbReference type="ARBA" id="ARBA00023136"/>
    </source>
</evidence>
<evidence type="ECO:0000313" key="12">
    <source>
        <dbReference type="EMBL" id="EEQ27772.1"/>
    </source>
</evidence>
<keyword evidence="13" id="KW-1185">Reference proteome</keyword>
<evidence type="ECO:0000259" key="11">
    <source>
        <dbReference type="Pfam" id="PF20671"/>
    </source>
</evidence>
<feature type="compositionally biased region" description="Basic and acidic residues" evidence="9">
    <location>
        <begin position="769"/>
        <end position="783"/>
    </location>
</feature>
<evidence type="ECO:0000256" key="2">
    <source>
        <dbReference type="ARBA" id="ARBA00009936"/>
    </source>
</evidence>
<dbReference type="EMBL" id="DS995701">
    <property type="protein sequence ID" value="EEQ27772.1"/>
    <property type="molecule type" value="Genomic_DNA"/>
</dbReference>
<dbReference type="Proteomes" id="UP000002035">
    <property type="component" value="Unassembled WGS sequence"/>
</dbReference>
<evidence type="ECO:0000256" key="5">
    <source>
        <dbReference type="ARBA" id="ARBA00022927"/>
    </source>
</evidence>
<dbReference type="GO" id="GO:0007030">
    <property type="term" value="P:Golgi organization"/>
    <property type="evidence" value="ECO:0007669"/>
    <property type="project" value="TreeGrafter"/>
</dbReference>
<dbReference type="STRING" id="554155.C5FD88"/>
<evidence type="ECO:0000259" key="10">
    <source>
        <dbReference type="Pfam" id="PF04136"/>
    </source>
</evidence>
<dbReference type="GO" id="GO:0017119">
    <property type="term" value="C:Golgi transport complex"/>
    <property type="evidence" value="ECO:0007669"/>
    <property type="project" value="TreeGrafter"/>
</dbReference>
<evidence type="ECO:0000256" key="1">
    <source>
        <dbReference type="ARBA" id="ARBA00004395"/>
    </source>
</evidence>
<dbReference type="GeneID" id="9225862"/>
<keyword evidence="4" id="KW-0813">Transport</keyword>
<evidence type="ECO:0000256" key="9">
    <source>
        <dbReference type="SAM" id="MobiDB-lite"/>
    </source>
</evidence>
<dbReference type="RefSeq" id="XP_002850556.1">
    <property type="nucleotide sequence ID" value="XM_002850510.1"/>
</dbReference>
<dbReference type="InterPro" id="IPR007265">
    <property type="entry name" value="COG_su3"/>
</dbReference>
<reference evidence="13" key="1">
    <citation type="journal article" date="2012" name="MBio">
        <title>Comparative genome analysis of Trichophyton rubrum and related dermatophytes reveals candidate genes involved in infection.</title>
        <authorList>
            <person name="Martinez D.A."/>
            <person name="Oliver B.G."/>
            <person name="Graeser Y."/>
            <person name="Goldberg J.M."/>
            <person name="Li W."/>
            <person name="Martinez-Rossi N.M."/>
            <person name="Monod M."/>
            <person name="Shelest E."/>
            <person name="Barton R.C."/>
            <person name="Birch E."/>
            <person name="Brakhage A.A."/>
            <person name="Chen Z."/>
            <person name="Gurr S.J."/>
            <person name="Heiman D."/>
            <person name="Heitman J."/>
            <person name="Kosti I."/>
            <person name="Rossi A."/>
            <person name="Saif S."/>
            <person name="Samalova M."/>
            <person name="Saunders C.W."/>
            <person name="Shea T."/>
            <person name="Summerbell R.C."/>
            <person name="Xu J."/>
            <person name="Young S."/>
            <person name="Zeng Q."/>
            <person name="Birren B.W."/>
            <person name="Cuomo C.A."/>
            <person name="White T.C."/>
        </authorList>
    </citation>
    <scope>NUCLEOTIDE SEQUENCE [LARGE SCALE GENOMIC DNA]</scope>
    <source>
        <strain evidence="13">ATCC MYA-4605 / CBS 113480</strain>
    </source>
</reference>
<evidence type="ECO:0000256" key="8">
    <source>
        <dbReference type="ARBA" id="ARBA00031339"/>
    </source>
</evidence>
<dbReference type="VEuPathDB" id="FungiDB:MCYG_00660"/>
<gene>
    <name evidence="12" type="ORF">MCYG_00660</name>
</gene>
<dbReference type="GO" id="GO:0005801">
    <property type="term" value="C:cis-Golgi network"/>
    <property type="evidence" value="ECO:0007669"/>
    <property type="project" value="InterPro"/>
</dbReference>
<comment type="similarity">
    <text evidence="2">Belongs to the COG3 family.</text>
</comment>
<accession>C5FD88</accession>